<protein>
    <submittedName>
        <fullName evidence="1">Uncharacterized protein</fullName>
    </submittedName>
</protein>
<dbReference type="Proteomes" id="UP000319716">
    <property type="component" value="Unassembled WGS sequence"/>
</dbReference>
<name>A0A4Y1Z9R6_9BACL</name>
<dbReference type="AlphaFoldDB" id="A0A4Y1Z9R6"/>
<evidence type="ECO:0000313" key="2">
    <source>
        <dbReference type="Proteomes" id="UP000319716"/>
    </source>
</evidence>
<organism evidence="1 2">
    <name type="scientific">Sporolactobacillus inulinus</name>
    <dbReference type="NCBI Taxonomy" id="2078"/>
    <lineage>
        <taxon>Bacteria</taxon>
        <taxon>Bacillati</taxon>
        <taxon>Bacillota</taxon>
        <taxon>Bacilli</taxon>
        <taxon>Bacillales</taxon>
        <taxon>Sporolactobacillaceae</taxon>
        <taxon>Sporolactobacillus</taxon>
    </lineage>
</organism>
<sequence length="54" mass="6514">MKWPTSGYFRILQLRKLKEQLKYIRQKILCQYLKNSRIVVSNICKWLQDAALSV</sequence>
<reference evidence="1 2" key="1">
    <citation type="submission" date="2017-11" db="EMBL/GenBank/DDBJ databases">
        <title>Draft Genome Sequence of Sporolactobacillus inulinus NBRC 111894 Isolated from Koso, a Japanese Sugar-Vegetable Fermented Beverage.</title>
        <authorList>
            <person name="Chiou T.Y."/>
            <person name="Oshima K."/>
            <person name="Suda W."/>
            <person name="Hattori M."/>
            <person name="Takahashi T."/>
        </authorList>
    </citation>
    <scope>NUCLEOTIDE SEQUENCE [LARGE SCALE GENOMIC DNA]</scope>
    <source>
        <strain evidence="1 2">NBRC111894</strain>
    </source>
</reference>
<comment type="caution">
    <text evidence="1">The sequence shown here is derived from an EMBL/GenBank/DDBJ whole genome shotgun (WGS) entry which is preliminary data.</text>
</comment>
<proteinExistence type="predicted"/>
<accession>A0A4Y1Z9R6</accession>
<dbReference type="EMBL" id="BEXB01000008">
    <property type="protein sequence ID" value="GAY75770.1"/>
    <property type="molecule type" value="Genomic_DNA"/>
</dbReference>
<gene>
    <name evidence="1" type="ORF">NBRC111894_1324</name>
</gene>
<evidence type="ECO:0000313" key="1">
    <source>
        <dbReference type="EMBL" id="GAY75770.1"/>
    </source>
</evidence>